<dbReference type="GO" id="GO:0016787">
    <property type="term" value="F:hydrolase activity"/>
    <property type="evidence" value="ECO:0007669"/>
    <property type="project" value="UniProtKB-KW"/>
</dbReference>
<protein>
    <submittedName>
        <fullName evidence="3">Glycoside hydrolase family 78 protein</fullName>
    </submittedName>
</protein>
<feature type="signal peptide" evidence="1">
    <location>
        <begin position="1"/>
        <end position="18"/>
    </location>
</feature>
<feature type="chain" id="PRO_5015722540" evidence="1">
    <location>
        <begin position="19"/>
        <end position="750"/>
    </location>
</feature>
<dbReference type="InterPro" id="IPR012341">
    <property type="entry name" value="6hp_glycosidase-like_sf"/>
</dbReference>
<gene>
    <name evidence="3" type="ORF">M441DRAFT_83956</name>
</gene>
<dbReference type="OrthoDB" id="10036721at2759"/>
<keyword evidence="4" id="KW-1185">Reference proteome</keyword>
<sequence>MWLNSIWLSLALLPLGQARAVLEPVQRQDQRATTNAGFTPNFISTSDDVITLDSTHNSPTVQILDYRYSVEGIPAFEVVSVDGDTSNFEITYGESRAALSVYMKLNLSSTGVLKLRNVGVRPTIDTTAIMQLPGSFHSADNKIDAIWKVGARTIQMTEIPKGSIPDFWKVTSEGASVDSLAPQVLGSAAAAQLLNYNVDFKVKPVVDGFGFTVLSDTLNSGIYISCDVINKHIAAYVGSTTINQTLHEAQLPSNLTPLVSIDGIPVLQLSQMSRFFGSAGLGASFGQRAVFRDFSLTTPTGDEIYSHAMTDSSFLSDFFMGTYPNAAVVDGSRRDRIAYTGDLDIASGAALASTHNVESILGSLNLLGPYQATPGFFIPPAKIQQKPLVSGINTNITGLIGYSFNFLTAAPKIKKMLDWADSQTLENGLFNLSDVSFGGDWNYYDPPQSGVVTKFNVLYAYALQESLVILTDGGVDSTVYQSRLEKLREAIDTQLWSDHLKAYYISEGLKTAFAQDSNAIAILAGVNKNSSHSTETILSTLSADLMTPVGPHSFSSGAISAGFHPSISPYASAYHLRAVLASNASEVSLELLHNLWRPMADIANVNYTGTFWETLDPEGRPGLGLPTSLCHGWAAGPTAELTRYVLGVRPSQPGWKRFVIAPVTLGLEMANGTVPTPNGSIKVTWRFGDAGLLSMEVDAPADSTGIVTVPTPLRVPAEQSSFTINGHAVMGTTFRVTGGSNFILTQMQKV</sequence>
<proteinExistence type="predicted"/>
<dbReference type="Gene3D" id="2.60.420.10">
    <property type="entry name" value="Maltose phosphorylase, domain 3"/>
    <property type="match status" value="1"/>
</dbReference>
<reference evidence="3 4" key="1">
    <citation type="submission" date="2016-07" db="EMBL/GenBank/DDBJ databases">
        <title>Multiple horizontal gene transfer events from other fungi enriched the ability of initially mycotrophic Trichoderma (Ascomycota) to feed on dead plant biomass.</title>
        <authorList>
            <consortium name="DOE Joint Genome Institute"/>
            <person name="Aerts A."/>
            <person name="Atanasova L."/>
            <person name="Chenthamara K."/>
            <person name="Zhang J."/>
            <person name="Grujic M."/>
            <person name="Henrissat B."/>
            <person name="Kuo A."/>
            <person name="Salamov A."/>
            <person name="Lipzen A."/>
            <person name="Labutti K."/>
            <person name="Barry K."/>
            <person name="Miao Y."/>
            <person name="Rahimi M.J."/>
            <person name="Shen Q."/>
            <person name="Grigoriev I.V."/>
            <person name="Kubicek C.P."/>
            <person name="Druzhinina I.S."/>
        </authorList>
    </citation>
    <scope>NUCLEOTIDE SEQUENCE [LARGE SCALE GENOMIC DNA]</scope>
    <source>
        <strain evidence="3 4">CBS 433.97</strain>
    </source>
</reference>
<dbReference type="Gene3D" id="1.50.10.10">
    <property type="match status" value="1"/>
</dbReference>
<dbReference type="SUPFAM" id="SSF48208">
    <property type="entry name" value="Six-hairpin glycosidases"/>
    <property type="match status" value="1"/>
</dbReference>
<keyword evidence="3" id="KW-0378">Hydrolase</keyword>
<evidence type="ECO:0000313" key="4">
    <source>
        <dbReference type="Proteomes" id="UP000240493"/>
    </source>
</evidence>
<dbReference type="Proteomes" id="UP000240493">
    <property type="component" value="Unassembled WGS sequence"/>
</dbReference>
<dbReference type="EMBL" id="KZ679271">
    <property type="protein sequence ID" value="PTB36095.1"/>
    <property type="molecule type" value="Genomic_DNA"/>
</dbReference>
<keyword evidence="1" id="KW-0732">Signal</keyword>
<name>A0A2T3YU58_TRIA4</name>
<dbReference type="InterPro" id="IPR008928">
    <property type="entry name" value="6-hairpin_glycosidase_sf"/>
</dbReference>
<evidence type="ECO:0000313" key="3">
    <source>
        <dbReference type="EMBL" id="PTB36095.1"/>
    </source>
</evidence>
<dbReference type="GO" id="GO:0005975">
    <property type="term" value="P:carbohydrate metabolic process"/>
    <property type="evidence" value="ECO:0007669"/>
    <property type="project" value="InterPro"/>
</dbReference>
<organism evidence="3 4">
    <name type="scientific">Trichoderma asperellum (strain ATCC 204424 / CBS 433.97 / NBRC 101777)</name>
    <dbReference type="NCBI Taxonomy" id="1042311"/>
    <lineage>
        <taxon>Eukaryota</taxon>
        <taxon>Fungi</taxon>
        <taxon>Dikarya</taxon>
        <taxon>Ascomycota</taxon>
        <taxon>Pezizomycotina</taxon>
        <taxon>Sordariomycetes</taxon>
        <taxon>Hypocreomycetidae</taxon>
        <taxon>Hypocreales</taxon>
        <taxon>Hypocreaceae</taxon>
        <taxon>Trichoderma</taxon>
    </lineage>
</organism>
<dbReference type="AlphaFoldDB" id="A0A2T3YU58"/>
<accession>A0A2T3YU58</accession>
<dbReference type="STRING" id="1042311.A0A2T3YU58"/>
<feature type="domain" description="Alpha-L-rhamnosidase C-terminal" evidence="2">
    <location>
        <begin position="647"/>
        <end position="712"/>
    </location>
</feature>
<dbReference type="InterPro" id="IPR035398">
    <property type="entry name" value="Bac_rhamnosid_C"/>
</dbReference>
<evidence type="ECO:0000256" key="1">
    <source>
        <dbReference type="SAM" id="SignalP"/>
    </source>
</evidence>
<dbReference type="PANTHER" id="PTHR34987">
    <property type="entry name" value="C, PUTATIVE (AFU_ORTHOLOGUE AFUA_3G02880)-RELATED"/>
    <property type="match status" value="1"/>
</dbReference>
<dbReference type="Pfam" id="PF17390">
    <property type="entry name" value="Bac_rhamnosid_C"/>
    <property type="match status" value="1"/>
</dbReference>
<dbReference type="PANTHER" id="PTHR34987:SF4">
    <property type="entry name" value="ALPHA-L-RHAMNOSIDASE C-TERMINAL DOMAIN-CONTAINING PROTEIN"/>
    <property type="match status" value="1"/>
</dbReference>
<evidence type="ECO:0000259" key="2">
    <source>
        <dbReference type="Pfam" id="PF17390"/>
    </source>
</evidence>